<dbReference type="AlphaFoldDB" id="A0A073IM23"/>
<evidence type="ECO:0000259" key="9">
    <source>
        <dbReference type="Pfam" id="PF02223"/>
    </source>
</evidence>
<keyword evidence="2 8" id="KW-0808">Transferase</keyword>
<dbReference type="PATRIC" id="fig|2754.20.peg.1410"/>
<keyword evidence="3 8" id="KW-0545">Nucleotide biosynthesis</keyword>
<dbReference type="EC" id="2.7.4.9" evidence="8"/>
<keyword evidence="6 8" id="KW-0067">ATP-binding</keyword>
<keyword evidence="11" id="KW-1185">Reference proteome</keyword>
<evidence type="ECO:0000256" key="7">
    <source>
        <dbReference type="ARBA" id="ARBA00048743"/>
    </source>
</evidence>
<gene>
    <name evidence="8" type="primary">tmk</name>
    <name evidence="10" type="ORF">EH55_11100</name>
</gene>
<dbReference type="Proteomes" id="UP000027665">
    <property type="component" value="Unassembled WGS sequence"/>
</dbReference>
<dbReference type="GO" id="GO:0005524">
    <property type="term" value="F:ATP binding"/>
    <property type="evidence" value="ECO:0007669"/>
    <property type="project" value="UniProtKB-UniRule"/>
</dbReference>
<dbReference type="OrthoDB" id="9774907at2"/>
<dbReference type="GO" id="GO:0006227">
    <property type="term" value="P:dUDP biosynthetic process"/>
    <property type="evidence" value="ECO:0007669"/>
    <property type="project" value="TreeGrafter"/>
</dbReference>
<dbReference type="InterPro" id="IPR018094">
    <property type="entry name" value="Thymidylate_kinase"/>
</dbReference>
<dbReference type="STRING" id="2754.EH55_11100"/>
<proteinExistence type="inferred from homology"/>
<dbReference type="HAMAP" id="MF_00165">
    <property type="entry name" value="Thymidylate_kinase"/>
    <property type="match status" value="1"/>
</dbReference>
<feature type="domain" description="Thymidylate kinase-like" evidence="9">
    <location>
        <begin position="5"/>
        <end position="182"/>
    </location>
</feature>
<keyword evidence="4 8" id="KW-0547">Nucleotide-binding</keyword>
<protein>
    <recommendedName>
        <fullName evidence="8">Thymidylate kinase</fullName>
        <ecNumber evidence="8">2.7.4.9</ecNumber>
    </recommendedName>
    <alternativeName>
        <fullName evidence="8">dTMP kinase</fullName>
    </alternativeName>
</protein>
<dbReference type="GO" id="GO:0006233">
    <property type="term" value="P:dTDP biosynthetic process"/>
    <property type="evidence" value="ECO:0007669"/>
    <property type="project" value="InterPro"/>
</dbReference>
<evidence type="ECO:0000256" key="5">
    <source>
        <dbReference type="ARBA" id="ARBA00022777"/>
    </source>
</evidence>
<dbReference type="SUPFAM" id="SSF52540">
    <property type="entry name" value="P-loop containing nucleoside triphosphate hydrolases"/>
    <property type="match status" value="1"/>
</dbReference>
<dbReference type="PROSITE" id="PS01331">
    <property type="entry name" value="THYMIDYLATE_KINASE"/>
    <property type="match status" value="1"/>
</dbReference>
<evidence type="ECO:0000256" key="4">
    <source>
        <dbReference type="ARBA" id="ARBA00022741"/>
    </source>
</evidence>
<dbReference type="EMBL" id="JMKI01000051">
    <property type="protein sequence ID" value="KEJ91383.1"/>
    <property type="molecule type" value="Genomic_DNA"/>
</dbReference>
<dbReference type="eggNOG" id="COG0125">
    <property type="taxonomic scope" value="Bacteria"/>
</dbReference>
<name>A0A073IM23_9BACT</name>
<evidence type="ECO:0000256" key="2">
    <source>
        <dbReference type="ARBA" id="ARBA00022679"/>
    </source>
</evidence>
<dbReference type="Pfam" id="PF02223">
    <property type="entry name" value="Thymidylate_kin"/>
    <property type="match status" value="1"/>
</dbReference>
<dbReference type="PANTHER" id="PTHR10344:SF4">
    <property type="entry name" value="UMP-CMP KINASE 2, MITOCHONDRIAL"/>
    <property type="match status" value="1"/>
</dbReference>
<dbReference type="GO" id="GO:0005829">
    <property type="term" value="C:cytosol"/>
    <property type="evidence" value="ECO:0007669"/>
    <property type="project" value="TreeGrafter"/>
</dbReference>
<dbReference type="GeneID" id="90984531"/>
<accession>A0A073IM23</accession>
<evidence type="ECO:0000256" key="3">
    <source>
        <dbReference type="ARBA" id="ARBA00022727"/>
    </source>
</evidence>
<dbReference type="InterPro" id="IPR018095">
    <property type="entry name" value="Thymidylate_kin_CS"/>
</dbReference>
<comment type="similarity">
    <text evidence="1 8">Belongs to the thymidylate kinase family.</text>
</comment>
<dbReference type="GO" id="GO:0004798">
    <property type="term" value="F:dTMP kinase activity"/>
    <property type="evidence" value="ECO:0007669"/>
    <property type="project" value="UniProtKB-UniRule"/>
</dbReference>
<dbReference type="InterPro" id="IPR039430">
    <property type="entry name" value="Thymidylate_kin-like_dom"/>
</dbReference>
<evidence type="ECO:0000256" key="6">
    <source>
        <dbReference type="ARBA" id="ARBA00022840"/>
    </source>
</evidence>
<evidence type="ECO:0000256" key="8">
    <source>
        <dbReference type="HAMAP-Rule" id="MF_00165"/>
    </source>
</evidence>
<dbReference type="InterPro" id="IPR027417">
    <property type="entry name" value="P-loop_NTPase"/>
</dbReference>
<organism evidence="10 11">
    <name type="scientific">Synergistes jonesii</name>
    <dbReference type="NCBI Taxonomy" id="2754"/>
    <lineage>
        <taxon>Bacteria</taxon>
        <taxon>Thermotogati</taxon>
        <taxon>Synergistota</taxon>
        <taxon>Synergistia</taxon>
        <taxon>Synergistales</taxon>
        <taxon>Synergistaceae</taxon>
        <taxon>Synergistes</taxon>
    </lineage>
</organism>
<dbReference type="RefSeq" id="WP_037978192.1">
    <property type="nucleotide sequence ID" value="NZ_JMKI01000051.1"/>
</dbReference>
<reference evidence="10 11" key="1">
    <citation type="submission" date="2014-04" db="EMBL/GenBank/DDBJ databases">
        <title>Draft Genome Sequence of Synergistes jonesii.</title>
        <authorList>
            <person name="Coil D.A."/>
            <person name="Eisen J.A."/>
            <person name="Holland-Moritz H.E."/>
        </authorList>
    </citation>
    <scope>NUCLEOTIDE SEQUENCE [LARGE SCALE GENOMIC DNA]</scope>
    <source>
        <strain evidence="10 11">78-1</strain>
    </source>
</reference>
<dbReference type="NCBIfam" id="TIGR00041">
    <property type="entry name" value="DTMP_kinase"/>
    <property type="match status" value="1"/>
</dbReference>
<evidence type="ECO:0000313" key="10">
    <source>
        <dbReference type="EMBL" id="KEJ91383.1"/>
    </source>
</evidence>
<dbReference type="Gene3D" id="3.40.50.300">
    <property type="entry name" value="P-loop containing nucleotide triphosphate hydrolases"/>
    <property type="match status" value="1"/>
</dbReference>
<dbReference type="CDD" id="cd01672">
    <property type="entry name" value="TMPK"/>
    <property type="match status" value="1"/>
</dbReference>
<feature type="binding site" evidence="8">
    <location>
        <begin position="7"/>
        <end position="14"/>
    </location>
    <ligand>
        <name>ATP</name>
        <dbReference type="ChEBI" id="CHEBI:30616"/>
    </ligand>
</feature>
<keyword evidence="5 8" id="KW-0418">Kinase</keyword>
<dbReference type="PANTHER" id="PTHR10344">
    <property type="entry name" value="THYMIDYLATE KINASE"/>
    <property type="match status" value="1"/>
</dbReference>
<evidence type="ECO:0000313" key="11">
    <source>
        <dbReference type="Proteomes" id="UP000027665"/>
    </source>
</evidence>
<sequence>MFITFEGIDGCGKSTQAKMLFELLNKNGGAVLTREPGGWDGGDALRSLVLSGGLRHGWSEFFLFMLDRAEHAARVIEPALAAGRHVICERYHDSTLAYQVWGRGLPYGPLRDVLLLAGLPVPDVTFFFSVSPETALSRVSRRGAPDAFEREGLGFMKKIDEGYRTLAKNERSRWVVVECGKRTPEEIFENVRTSLRGKGLAI</sequence>
<comment type="function">
    <text evidence="8">Phosphorylation of dTMP to form dTDP in both de novo and salvage pathways of dTTP synthesis.</text>
</comment>
<comment type="caution">
    <text evidence="10">The sequence shown here is derived from an EMBL/GenBank/DDBJ whole genome shotgun (WGS) entry which is preliminary data.</text>
</comment>
<evidence type="ECO:0000256" key="1">
    <source>
        <dbReference type="ARBA" id="ARBA00009776"/>
    </source>
</evidence>
<dbReference type="GO" id="GO:0006235">
    <property type="term" value="P:dTTP biosynthetic process"/>
    <property type="evidence" value="ECO:0007669"/>
    <property type="project" value="UniProtKB-UniRule"/>
</dbReference>
<comment type="catalytic activity">
    <reaction evidence="7 8">
        <text>dTMP + ATP = dTDP + ADP</text>
        <dbReference type="Rhea" id="RHEA:13517"/>
        <dbReference type="ChEBI" id="CHEBI:30616"/>
        <dbReference type="ChEBI" id="CHEBI:58369"/>
        <dbReference type="ChEBI" id="CHEBI:63528"/>
        <dbReference type="ChEBI" id="CHEBI:456216"/>
        <dbReference type="EC" id="2.7.4.9"/>
    </reaction>
</comment>